<gene>
    <name evidence="9" type="ORF">N7G274_000561</name>
</gene>
<accession>A0ABR4AVI2</accession>
<dbReference type="Proteomes" id="UP001590950">
    <property type="component" value="Unassembled WGS sequence"/>
</dbReference>
<dbReference type="Gene3D" id="3.30.465.10">
    <property type="match status" value="1"/>
</dbReference>
<dbReference type="PANTHER" id="PTHR10801:SF0">
    <property type="entry name" value="DELTA(24)-STEROL REDUCTASE"/>
    <property type="match status" value="1"/>
</dbReference>
<evidence type="ECO:0000313" key="9">
    <source>
        <dbReference type="EMBL" id="KAL2048649.1"/>
    </source>
</evidence>
<dbReference type="InterPro" id="IPR006094">
    <property type="entry name" value="Oxid_FAD_bind_N"/>
</dbReference>
<proteinExistence type="predicted"/>
<keyword evidence="10" id="KW-1185">Reference proteome</keyword>
<keyword evidence="4 7" id="KW-1133">Transmembrane helix</keyword>
<dbReference type="InterPro" id="IPR040165">
    <property type="entry name" value="Diminuto-like"/>
</dbReference>
<keyword evidence="5" id="KW-0560">Oxidoreductase</keyword>
<feature type="domain" description="FAD-binding PCMH-type" evidence="8">
    <location>
        <begin position="1"/>
        <end position="167"/>
    </location>
</feature>
<reference evidence="9 10" key="1">
    <citation type="submission" date="2024-09" db="EMBL/GenBank/DDBJ databases">
        <title>Rethinking Asexuality: The Enigmatic Case of Functional Sexual Genes in Lepraria (Stereocaulaceae).</title>
        <authorList>
            <person name="Doellman M."/>
            <person name="Sun Y."/>
            <person name="Barcenas-Pena A."/>
            <person name="Lumbsch H.T."/>
            <person name="Grewe F."/>
        </authorList>
    </citation>
    <scope>NUCLEOTIDE SEQUENCE [LARGE SCALE GENOMIC DNA]</scope>
    <source>
        <strain evidence="9 10">Mercado 3170</strain>
    </source>
</reference>
<dbReference type="EMBL" id="JBEFKJ010000001">
    <property type="protein sequence ID" value="KAL2048649.1"/>
    <property type="molecule type" value="Genomic_DNA"/>
</dbReference>
<evidence type="ECO:0000256" key="7">
    <source>
        <dbReference type="SAM" id="Phobius"/>
    </source>
</evidence>
<sequence>MEEHKDAIALIAARARHFYERKEPFRIYHGSTNSTRPSQRRRDQLIDTSGLNHVLQIDAQAKTALVEPNVPMDNLVEATLRQRLVPPVVMEFPGITVGGGFAGQAGESSSFRYGLFDRTVTWLEIILPNGEVATASRTENTELFYAAAASFGTLGITTLLKLDLIEAKKYVELAYHPVSSMTEAVQRFENLIEDPFTEYIDGIMFSLTKGVICSGRMTNVTRSRLQRYTRAKDPWFYRQAQKNIVRANEEPVVESIPLTDYLFRYDRGCFWTGVYAFQYFITPFNRITRWALDYFMHTRVMYHALHKSGFAKKYMIQDVAVPYSAAGGFLNYLDNSFGYYPIWLAPVRQSGQSQDTPYGGLLQQRPKSRSPDKMINFGVWGPASNNRAVFVEENRRLEDKVQELQGRKWLYAHTYYSEEKFWDMYDRKDHDALRAKFNATHLPNVYDKVKVDVEAEEKAIRDSWIAWLLAIVWSIWPLSGLYGVYSVLGGGDYLLPREPLWARLQMMKR</sequence>
<organism evidence="9 10">
    <name type="scientific">Stereocaulon virgatum</name>
    <dbReference type="NCBI Taxonomy" id="373712"/>
    <lineage>
        <taxon>Eukaryota</taxon>
        <taxon>Fungi</taxon>
        <taxon>Dikarya</taxon>
        <taxon>Ascomycota</taxon>
        <taxon>Pezizomycotina</taxon>
        <taxon>Lecanoromycetes</taxon>
        <taxon>OSLEUM clade</taxon>
        <taxon>Lecanoromycetidae</taxon>
        <taxon>Lecanorales</taxon>
        <taxon>Lecanorineae</taxon>
        <taxon>Stereocaulaceae</taxon>
        <taxon>Stereocaulon</taxon>
    </lineage>
</organism>
<name>A0ABR4AVI2_9LECA</name>
<protein>
    <recommendedName>
        <fullName evidence="2">Delta(24)-sterol reductase</fullName>
        <ecNumber evidence="2">1.3.1.72</ecNumber>
    </recommendedName>
</protein>
<evidence type="ECO:0000259" key="8">
    <source>
        <dbReference type="PROSITE" id="PS51387"/>
    </source>
</evidence>
<evidence type="ECO:0000256" key="6">
    <source>
        <dbReference type="ARBA" id="ARBA00023136"/>
    </source>
</evidence>
<comment type="subcellular location">
    <subcellularLocation>
        <location evidence="1">Membrane</location>
        <topology evidence="1">Single-pass membrane protein</topology>
    </subcellularLocation>
</comment>
<evidence type="ECO:0000256" key="2">
    <source>
        <dbReference type="ARBA" id="ARBA00012405"/>
    </source>
</evidence>
<feature type="transmembrane region" description="Helical" evidence="7">
    <location>
        <begin position="464"/>
        <end position="488"/>
    </location>
</feature>
<evidence type="ECO:0000313" key="10">
    <source>
        <dbReference type="Proteomes" id="UP001590950"/>
    </source>
</evidence>
<dbReference type="InterPro" id="IPR036318">
    <property type="entry name" value="FAD-bd_PCMH-like_sf"/>
</dbReference>
<dbReference type="InterPro" id="IPR016166">
    <property type="entry name" value="FAD-bd_PCMH"/>
</dbReference>
<keyword evidence="3 7" id="KW-0812">Transmembrane</keyword>
<comment type="caution">
    <text evidence="9">The sequence shown here is derived from an EMBL/GenBank/DDBJ whole genome shotgun (WGS) entry which is preliminary data.</text>
</comment>
<evidence type="ECO:0000256" key="3">
    <source>
        <dbReference type="ARBA" id="ARBA00022692"/>
    </source>
</evidence>
<evidence type="ECO:0000256" key="5">
    <source>
        <dbReference type="ARBA" id="ARBA00023002"/>
    </source>
</evidence>
<evidence type="ECO:0000256" key="4">
    <source>
        <dbReference type="ARBA" id="ARBA00022989"/>
    </source>
</evidence>
<dbReference type="EC" id="1.3.1.72" evidence="2"/>
<dbReference type="SUPFAM" id="SSF56176">
    <property type="entry name" value="FAD-binding/transporter-associated domain-like"/>
    <property type="match status" value="1"/>
</dbReference>
<evidence type="ECO:0000256" key="1">
    <source>
        <dbReference type="ARBA" id="ARBA00004167"/>
    </source>
</evidence>
<dbReference type="PROSITE" id="PS51387">
    <property type="entry name" value="FAD_PCMH"/>
    <property type="match status" value="1"/>
</dbReference>
<keyword evidence="6 7" id="KW-0472">Membrane</keyword>
<dbReference type="Pfam" id="PF01565">
    <property type="entry name" value="FAD_binding_4"/>
    <property type="match status" value="1"/>
</dbReference>
<dbReference type="PANTHER" id="PTHR10801">
    <property type="entry name" value="24-DEHYDROCHOLESTEROL REDUCTASE"/>
    <property type="match status" value="1"/>
</dbReference>
<dbReference type="InterPro" id="IPR016169">
    <property type="entry name" value="FAD-bd_PCMH_sub2"/>
</dbReference>